<keyword evidence="4" id="KW-1185">Reference proteome</keyword>
<dbReference type="AlphaFoldDB" id="A0A6A6A8M2"/>
<accession>A0A6A6A8M2</accession>
<reference evidence="3" key="1">
    <citation type="journal article" date="2020" name="Stud. Mycol.">
        <title>101 Dothideomycetes genomes: a test case for predicting lifestyles and emergence of pathogens.</title>
        <authorList>
            <person name="Haridas S."/>
            <person name="Albert R."/>
            <person name="Binder M."/>
            <person name="Bloem J."/>
            <person name="Labutti K."/>
            <person name="Salamov A."/>
            <person name="Andreopoulos B."/>
            <person name="Baker S."/>
            <person name="Barry K."/>
            <person name="Bills G."/>
            <person name="Bluhm B."/>
            <person name="Cannon C."/>
            <person name="Castanera R."/>
            <person name="Culley D."/>
            <person name="Daum C."/>
            <person name="Ezra D."/>
            <person name="Gonzalez J."/>
            <person name="Henrissat B."/>
            <person name="Kuo A."/>
            <person name="Liang C."/>
            <person name="Lipzen A."/>
            <person name="Lutzoni F."/>
            <person name="Magnuson J."/>
            <person name="Mondo S."/>
            <person name="Nolan M."/>
            <person name="Ohm R."/>
            <person name="Pangilinan J."/>
            <person name="Park H.-J."/>
            <person name="Ramirez L."/>
            <person name="Alfaro M."/>
            <person name="Sun H."/>
            <person name="Tritt A."/>
            <person name="Yoshinaga Y."/>
            <person name="Zwiers L.-H."/>
            <person name="Turgeon B."/>
            <person name="Goodwin S."/>
            <person name="Spatafora J."/>
            <person name="Crous P."/>
            <person name="Grigoriev I."/>
        </authorList>
    </citation>
    <scope>NUCLEOTIDE SEQUENCE</scope>
    <source>
        <strain evidence="3">CBS 119687</strain>
    </source>
</reference>
<organism evidence="3 4">
    <name type="scientific">Dothidotthia symphoricarpi CBS 119687</name>
    <dbReference type="NCBI Taxonomy" id="1392245"/>
    <lineage>
        <taxon>Eukaryota</taxon>
        <taxon>Fungi</taxon>
        <taxon>Dikarya</taxon>
        <taxon>Ascomycota</taxon>
        <taxon>Pezizomycotina</taxon>
        <taxon>Dothideomycetes</taxon>
        <taxon>Pleosporomycetidae</taxon>
        <taxon>Pleosporales</taxon>
        <taxon>Dothidotthiaceae</taxon>
        <taxon>Dothidotthia</taxon>
    </lineage>
</organism>
<dbReference type="EMBL" id="ML977510">
    <property type="protein sequence ID" value="KAF2127555.1"/>
    <property type="molecule type" value="Genomic_DNA"/>
</dbReference>
<feature type="compositionally biased region" description="Polar residues" evidence="1">
    <location>
        <begin position="77"/>
        <end position="97"/>
    </location>
</feature>
<gene>
    <name evidence="3" type="ORF">P153DRAFT_358430</name>
</gene>
<feature type="region of interest" description="Disordered" evidence="1">
    <location>
        <begin position="171"/>
        <end position="323"/>
    </location>
</feature>
<keyword evidence="2" id="KW-0812">Transmembrane</keyword>
<keyword evidence="2" id="KW-0472">Membrane</keyword>
<sequence>MSQVDVSHFNWPTNLHDVSLESSRPTSHVCIRHSSIPTPGSSSSSFIPPFLHGSITDTHRTNPTETTSEQQSTSSQYLTRPPTSTITSVSSKPSRSKTWTIPDITVSLVLLPQPSSQRPPGRVVPGDTSDATFSMSQGQFVALTTLGPILGVLIIALFFCLCVFLQRRRRKKRTDAEKGGTDDVLKRVQRRRLQRNRESLAAQAASLEQPLDGTPPTRTFPNIDSSKRFDRNDDESSAGSSTLRENPVVRPNSPTIDVDEVQSPSDLRHPLCEKKNQPYVSEENEEKRHSSKTHSTSSSSSFAHPTPHAITTDYAQTSPPDSL</sequence>
<feature type="compositionally biased region" description="Polar residues" evidence="1">
    <location>
        <begin position="313"/>
        <end position="323"/>
    </location>
</feature>
<dbReference type="Proteomes" id="UP000799771">
    <property type="component" value="Unassembled WGS sequence"/>
</dbReference>
<name>A0A6A6A8M2_9PLEO</name>
<dbReference type="RefSeq" id="XP_033521944.1">
    <property type="nucleotide sequence ID" value="XM_033666798.1"/>
</dbReference>
<feature type="region of interest" description="Disordered" evidence="1">
    <location>
        <begin position="36"/>
        <end position="97"/>
    </location>
</feature>
<keyword evidence="2" id="KW-1133">Transmembrane helix</keyword>
<feature type="compositionally biased region" description="Low complexity" evidence="1">
    <location>
        <begin position="36"/>
        <end position="50"/>
    </location>
</feature>
<protein>
    <submittedName>
        <fullName evidence="3">Uncharacterized protein</fullName>
    </submittedName>
</protein>
<feature type="compositionally biased region" description="Basic and acidic residues" evidence="1">
    <location>
        <begin position="174"/>
        <end position="186"/>
    </location>
</feature>
<evidence type="ECO:0000313" key="4">
    <source>
        <dbReference type="Proteomes" id="UP000799771"/>
    </source>
</evidence>
<evidence type="ECO:0000256" key="1">
    <source>
        <dbReference type="SAM" id="MobiDB-lite"/>
    </source>
</evidence>
<feature type="compositionally biased region" description="Basic and acidic residues" evidence="1">
    <location>
        <begin position="266"/>
        <end position="276"/>
    </location>
</feature>
<dbReference type="GeneID" id="54407230"/>
<feature type="compositionally biased region" description="Low complexity" evidence="1">
    <location>
        <begin position="64"/>
        <end position="76"/>
    </location>
</feature>
<proteinExistence type="predicted"/>
<evidence type="ECO:0000313" key="3">
    <source>
        <dbReference type="EMBL" id="KAF2127555.1"/>
    </source>
</evidence>
<feature type="region of interest" description="Disordered" evidence="1">
    <location>
        <begin position="111"/>
        <end position="130"/>
    </location>
</feature>
<evidence type="ECO:0000256" key="2">
    <source>
        <dbReference type="SAM" id="Phobius"/>
    </source>
</evidence>
<feature type="transmembrane region" description="Helical" evidence="2">
    <location>
        <begin position="140"/>
        <end position="165"/>
    </location>
</feature>